<evidence type="ECO:0000313" key="2">
    <source>
        <dbReference type="EMBL" id="BAJ87589.1"/>
    </source>
</evidence>
<dbReference type="EMBL" id="AK356371">
    <property type="protein sequence ID" value="BAJ87589.1"/>
    <property type="molecule type" value="mRNA"/>
</dbReference>
<accession>F2CXL8</accession>
<dbReference type="EMBL" id="AK356494">
    <property type="protein sequence ID" value="BAJ87711.1"/>
    <property type="molecule type" value="mRNA"/>
</dbReference>
<sequence>MVPARPLLSLPSRSTSTSSRLVLHHDQAAPSAHALPPTISIARTPAASGPAVGTSSPGSSSPCHGAQARGSRSFVGRLQHRERDPSPAPASNVCSTSSPAPEPPLEQFCSPLSSSPQARPRRRCPAPETNLSSGRACEQLLEPPRRPVSRRGPGRASPLALSSPPSILPLLSLISAGLSQELTRGLPYTSPPRIDLAPRSSLLGQEHLVVLDLAAVGDQH</sequence>
<dbReference type="AlphaFoldDB" id="F2CXL8"/>
<feature type="region of interest" description="Disordered" evidence="1">
    <location>
        <begin position="1"/>
        <end position="160"/>
    </location>
</feature>
<reference evidence="2" key="1">
    <citation type="journal article" date="2011" name="Plant Physiol.">
        <title>Comprehensive sequence analysis of 24,783 barley full-length cDNAs derived from 12 clone libraries.</title>
        <authorList>
            <person name="Matsumoto T."/>
            <person name="Tanaka T."/>
            <person name="Sakai H."/>
            <person name="Amano N."/>
            <person name="Kanamori H."/>
            <person name="Kurita K."/>
            <person name="Kikuta A."/>
            <person name="Kamiya K."/>
            <person name="Yamamoto M."/>
            <person name="Ikawa H."/>
            <person name="Fujii N."/>
            <person name="Hori K."/>
            <person name="Itoh T."/>
            <person name="Sato K."/>
        </authorList>
    </citation>
    <scope>NUCLEOTIDE SEQUENCE</scope>
    <source>
        <tissue evidence="2">Shoot</tissue>
    </source>
</reference>
<evidence type="ECO:0000256" key="1">
    <source>
        <dbReference type="SAM" id="MobiDB-lite"/>
    </source>
</evidence>
<name>F2CXL8_HORVV</name>
<protein>
    <submittedName>
        <fullName evidence="2">Predicted protein</fullName>
    </submittedName>
</protein>
<feature type="compositionally biased region" description="Polar residues" evidence="1">
    <location>
        <begin position="53"/>
        <end position="62"/>
    </location>
</feature>
<feature type="compositionally biased region" description="Low complexity" evidence="1">
    <location>
        <begin position="1"/>
        <end position="21"/>
    </location>
</feature>
<proteinExistence type="evidence at transcript level"/>
<organism evidence="2">
    <name type="scientific">Hordeum vulgare subsp. vulgare</name>
    <name type="common">Domesticated barley</name>
    <dbReference type="NCBI Taxonomy" id="112509"/>
    <lineage>
        <taxon>Eukaryota</taxon>
        <taxon>Viridiplantae</taxon>
        <taxon>Streptophyta</taxon>
        <taxon>Embryophyta</taxon>
        <taxon>Tracheophyta</taxon>
        <taxon>Spermatophyta</taxon>
        <taxon>Magnoliopsida</taxon>
        <taxon>Liliopsida</taxon>
        <taxon>Poales</taxon>
        <taxon>Poaceae</taxon>
        <taxon>BOP clade</taxon>
        <taxon>Pooideae</taxon>
        <taxon>Triticodae</taxon>
        <taxon>Triticeae</taxon>
        <taxon>Hordeinae</taxon>
        <taxon>Hordeum</taxon>
    </lineage>
</organism>